<reference evidence="2" key="1">
    <citation type="journal article" date="2022" name="bioRxiv">
        <title>Sequencing and chromosome-scale assembly of the giantPleurodeles waltlgenome.</title>
        <authorList>
            <person name="Brown T."/>
            <person name="Elewa A."/>
            <person name="Iarovenko S."/>
            <person name="Subramanian E."/>
            <person name="Araus A.J."/>
            <person name="Petzold A."/>
            <person name="Susuki M."/>
            <person name="Suzuki K.-i.T."/>
            <person name="Hayashi T."/>
            <person name="Toyoda A."/>
            <person name="Oliveira C."/>
            <person name="Osipova E."/>
            <person name="Leigh N.D."/>
            <person name="Simon A."/>
            <person name="Yun M.H."/>
        </authorList>
    </citation>
    <scope>NUCLEOTIDE SEQUENCE</scope>
    <source>
        <strain evidence="2">20211129_DDA</strain>
        <tissue evidence="2">Liver</tissue>
    </source>
</reference>
<protein>
    <submittedName>
        <fullName evidence="2">Uncharacterized protein</fullName>
    </submittedName>
</protein>
<name>A0AAV7RER2_PLEWA</name>
<dbReference type="EMBL" id="JANPWB010000009">
    <property type="protein sequence ID" value="KAJ1151289.1"/>
    <property type="molecule type" value="Genomic_DNA"/>
</dbReference>
<keyword evidence="3" id="KW-1185">Reference proteome</keyword>
<organism evidence="2 3">
    <name type="scientific">Pleurodeles waltl</name>
    <name type="common">Iberian ribbed newt</name>
    <dbReference type="NCBI Taxonomy" id="8319"/>
    <lineage>
        <taxon>Eukaryota</taxon>
        <taxon>Metazoa</taxon>
        <taxon>Chordata</taxon>
        <taxon>Craniata</taxon>
        <taxon>Vertebrata</taxon>
        <taxon>Euteleostomi</taxon>
        <taxon>Amphibia</taxon>
        <taxon>Batrachia</taxon>
        <taxon>Caudata</taxon>
        <taxon>Salamandroidea</taxon>
        <taxon>Salamandridae</taxon>
        <taxon>Pleurodelinae</taxon>
        <taxon>Pleurodeles</taxon>
    </lineage>
</organism>
<proteinExistence type="predicted"/>
<accession>A0AAV7RER2</accession>
<feature type="region of interest" description="Disordered" evidence="1">
    <location>
        <begin position="1"/>
        <end position="82"/>
    </location>
</feature>
<evidence type="ECO:0000313" key="2">
    <source>
        <dbReference type="EMBL" id="KAJ1151289.1"/>
    </source>
</evidence>
<comment type="caution">
    <text evidence="2">The sequence shown here is derived from an EMBL/GenBank/DDBJ whole genome shotgun (WGS) entry which is preliminary data.</text>
</comment>
<dbReference type="AlphaFoldDB" id="A0AAV7RER2"/>
<evidence type="ECO:0000256" key="1">
    <source>
        <dbReference type="SAM" id="MobiDB-lite"/>
    </source>
</evidence>
<evidence type="ECO:0000313" key="3">
    <source>
        <dbReference type="Proteomes" id="UP001066276"/>
    </source>
</evidence>
<gene>
    <name evidence="2" type="ORF">NDU88_004072</name>
</gene>
<feature type="compositionally biased region" description="Low complexity" evidence="1">
    <location>
        <begin position="30"/>
        <end position="39"/>
    </location>
</feature>
<dbReference type="Proteomes" id="UP001066276">
    <property type="component" value="Chromosome 5"/>
</dbReference>
<sequence>MARVSGSDRLDVPPDSTFGFSDPSKLGDPANSGSARYSAGGSGTGAEPGWSSAGQERAQRGFPFGGIRAEPVSARLPGRSPGSQIVRLRTCFHPR</sequence>
<feature type="compositionally biased region" description="Basic and acidic residues" evidence="1">
    <location>
        <begin position="1"/>
        <end position="12"/>
    </location>
</feature>